<evidence type="ECO:0000313" key="12">
    <source>
        <dbReference type="Proteomes" id="UP000439965"/>
    </source>
</evidence>
<dbReference type="RefSeq" id="WP_160806425.1">
    <property type="nucleotide sequence ID" value="NZ_WVTI01000283.1"/>
</dbReference>
<proteinExistence type="predicted"/>
<evidence type="ECO:0000313" key="11">
    <source>
        <dbReference type="EMBL" id="MXS27861.1"/>
    </source>
</evidence>
<dbReference type="PANTHER" id="PTHR43326:SF1">
    <property type="entry name" value="METHIONINE--TRNA LIGASE, MITOCHONDRIAL"/>
    <property type="match status" value="1"/>
</dbReference>
<reference evidence="11 12" key="1">
    <citation type="submission" date="2019-04" db="EMBL/GenBank/DDBJ databases">
        <title>Step-wise assembly of the neonatal virome modulated by breast feeding.</title>
        <authorList>
            <person name="Liang G."/>
            <person name="Bushman F."/>
        </authorList>
    </citation>
    <scope>NUCLEOTIDE SEQUENCE [LARGE SCALE GENOMIC DNA]</scope>
    <source>
        <strain evidence="11 12">E3404</strain>
    </source>
</reference>
<gene>
    <name evidence="11" type="ORF">GTI89_17615</name>
</gene>
<dbReference type="InterPro" id="IPR015413">
    <property type="entry name" value="Methionyl/Leucyl_tRNA_Synth"/>
</dbReference>
<keyword evidence="6" id="KW-0067">ATP-binding</keyword>
<evidence type="ECO:0000256" key="1">
    <source>
        <dbReference type="ARBA" id="ARBA00003314"/>
    </source>
</evidence>
<dbReference type="FunFam" id="2.170.220.10:FF:000002">
    <property type="entry name" value="Methionine--tRNA ligase"/>
    <property type="match status" value="1"/>
</dbReference>
<evidence type="ECO:0000256" key="6">
    <source>
        <dbReference type="ARBA" id="ARBA00022840"/>
    </source>
</evidence>
<evidence type="ECO:0000259" key="10">
    <source>
        <dbReference type="Pfam" id="PF09334"/>
    </source>
</evidence>
<evidence type="ECO:0000256" key="9">
    <source>
        <dbReference type="ARBA" id="ARBA00030904"/>
    </source>
</evidence>
<evidence type="ECO:0000256" key="2">
    <source>
        <dbReference type="ARBA" id="ARBA00012838"/>
    </source>
</evidence>
<name>A0A6I4XQ66_ENTGA</name>
<keyword evidence="7" id="KW-0648">Protein biosynthesis</keyword>
<evidence type="ECO:0000256" key="7">
    <source>
        <dbReference type="ARBA" id="ARBA00022917"/>
    </source>
</evidence>
<dbReference type="EMBL" id="WVTI01000283">
    <property type="protein sequence ID" value="MXS27861.1"/>
    <property type="molecule type" value="Genomic_DNA"/>
</dbReference>
<feature type="non-terminal residue" evidence="11">
    <location>
        <position position="1"/>
    </location>
</feature>
<dbReference type="Gene3D" id="2.170.220.10">
    <property type="match status" value="1"/>
</dbReference>
<feature type="domain" description="Methionyl/Leucyl tRNA synthetase" evidence="10">
    <location>
        <begin position="3"/>
        <end position="152"/>
    </location>
</feature>
<evidence type="ECO:0000256" key="4">
    <source>
        <dbReference type="ARBA" id="ARBA00022598"/>
    </source>
</evidence>
<organism evidence="11 12">
    <name type="scientific">Enterococcus gallinarum</name>
    <dbReference type="NCBI Taxonomy" id="1353"/>
    <lineage>
        <taxon>Bacteria</taxon>
        <taxon>Bacillati</taxon>
        <taxon>Bacillota</taxon>
        <taxon>Bacilli</taxon>
        <taxon>Lactobacillales</taxon>
        <taxon>Enterococcaceae</taxon>
        <taxon>Enterococcus</taxon>
    </lineage>
</organism>
<keyword evidence="5" id="KW-0547">Nucleotide-binding</keyword>
<evidence type="ECO:0000256" key="3">
    <source>
        <dbReference type="ARBA" id="ARBA00018753"/>
    </source>
</evidence>
<feature type="non-terminal residue" evidence="11">
    <location>
        <position position="158"/>
    </location>
</feature>
<accession>A0A6I4XQ66</accession>
<evidence type="ECO:0000256" key="8">
    <source>
        <dbReference type="ARBA" id="ARBA00023146"/>
    </source>
</evidence>
<evidence type="ECO:0000256" key="5">
    <source>
        <dbReference type="ARBA" id="ARBA00022741"/>
    </source>
</evidence>
<dbReference type="InterPro" id="IPR014729">
    <property type="entry name" value="Rossmann-like_a/b/a_fold"/>
</dbReference>
<dbReference type="SUPFAM" id="SSF52374">
    <property type="entry name" value="Nucleotidylyl transferase"/>
    <property type="match status" value="1"/>
</dbReference>
<dbReference type="GO" id="GO:0005524">
    <property type="term" value="F:ATP binding"/>
    <property type="evidence" value="ECO:0007669"/>
    <property type="project" value="UniProtKB-KW"/>
</dbReference>
<comment type="caution">
    <text evidence="11">The sequence shown here is derived from an EMBL/GenBank/DDBJ whole genome shotgun (WGS) entry which is preliminary data.</text>
</comment>
<protein>
    <recommendedName>
        <fullName evidence="3">Methionine--tRNA ligase</fullName>
        <ecNumber evidence="2">6.1.1.10</ecNumber>
    </recommendedName>
    <alternativeName>
        <fullName evidence="9">Methionyl-tRNA synthetase</fullName>
    </alternativeName>
</protein>
<dbReference type="GO" id="GO:0006431">
    <property type="term" value="P:methionyl-tRNA aminoacylation"/>
    <property type="evidence" value="ECO:0007669"/>
    <property type="project" value="TreeGrafter"/>
</dbReference>
<keyword evidence="8" id="KW-0030">Aminoacyl-tRNA synthetase</keyword>
<dbReference type="InterPro" id="IPR023457">
    <property type="entry name" value="Met-tRNA_synth_2"/>
</dbReference>
<dbReference type="Proteomes" id="UP000439965">
    <property type="component" value="Unassembled WGS sequence"/>
</dbReference>
<dbReference type="Gene3D" id="3.40.50.620">
    <property type="entry name" value="HUPs"/>
    <property type="match status" value="1"/>
</dbReference>
<dbReference type="AlphaFoldDB" id="A0A6I4XQ66"/>
<dbReference type="GO" id="GO:0004825">
    <property type="term" value="F:methionine-tRNA ligase activity"/>
    <property type="evidence" value="ECO:0007669"/>
    <property type="project" value="UniProtKB-EC"/>
</dbReference>
<dbReference type="EC" id="6.1.1.10" evidence="2"/>
<dbReference type="Pfam" id="PF09334">
    <property type="entry name" value="tRNA-synt_1g"/>
    <property type="match status" value="1"/>
</dbReference>
<keyword evidence="4 11" id="KW-0436">Ligase</keyword>
<dbReference type="PANTHER" id="PTHR43326">
    <property type="entry name" value="METHIONYL-TRNA SYNTHETASE"/>
    <property type="match status" value="1"/>
</dbReference>
<sequence length="158" mass="18331">MAAVQQIFDRLVEQGDIYLGEYEGWYSVSDEEFFTETQLAEVYRDDEGNVIGGKAPSGHEVELVKEESYFFRMSKYADRLVQYYEEHPEFIQPESRKNEMLNNFIKPGLEDLAVSRTTFSWGIPLKNDPKHVVYVWIDALSNYITALGYGSEDDSLFQ</sequence>
<comment type="function">
    <text evidence="1">Is required not only for elongation of protein synthesis but also for the initiation of all mRNA translation through initiator tRNA(fMet) aminoacylation.</text>
</comment>